<dbReference type="GO" id="GO:0005737">
    <property type="term" value="C:cytoplasm"/>
    <property type="evidence" value="ECO:0007669"/>
    <property type="project" value="TreeGrafter"/>
</dbReference>
<dbReference type="EMBL" id="KK207697">
    <property type="protein sequence ID" value="EZF57209.1"/>
    <property type="molecule type" value="Genomic_DNA"/>
</dbReference>
<evidence type="ECO:0000256" key="1">
    <source>
        <dbReference type="ARBA" id="ARBA00023002"/>
    </source>
</evidence>
<evidence type="ECO:0000313" key="3">
    <source>
        <dbReference type="EMBL" id="EZF57209.1"/>
    </source>
</evidence>
<organism evidence="3">
    <name type="scientific">Trichophyton rubrum CBS 288.86</name>
    <dbReference type="NCBI Taxonomy" id="1215330"/>
    <lineage>
        <taxon>Eukaryota</taxon>
        <taxon>Fungi</taxon>
        <taxon>Dikarya</taxon>
        <taxon>Ascomycota</taxon>
        <taxon>Pezizomycotina</taxon>
        <taxon>Eurotiomycetes</taxon>
        <taxon>Eurotiomycetidae</taxon>
        <taxon>Onygenales</taxon>
        <taxon>Arthrodermataceae</taxon>
        <taxon>Trichophyton</taxon>
    </lineage>
</organism>
<sequence>MTMILGKPVGKIGYGLMGFTWTPNPTKYEDAFKVMKTALEQGANFWNGGEHYGPPDANSLQLLRAYFSKYPEDADKVVLSIKGGMGKDHSFDGTEKGVRPSVENCVRLLGGTKKIDIFECSRVDRNTPIEETMAALLKMRDEGLIGGIGLSEVRAETIRRAARVAPIAAVEIELSLWSTGPTNNGILEACKEFNIPVIAYSPLGRGFLTGKIQSPDDLPDGDRRKTFPRFQPGKIENNIKLVKALEGIADRKNMTLPQIAISWVLALEKRFHVTIVPIPGSTKRERVLENSSVLSLAEEDLEDINRILSQHPVEGDRYEEQVMLLSDG</sequence>
<dbReference type="OrthoDB" id="37537at2759"/>
<reference evidence="3" key="1">
    <citation type="submission" date="2014-02" db="EMBL/GenBank/DDBJ databases">
        <title>The Genome Sequence of Trichophyton rubrum (morphotype fischeri) CBS 288.86.</title>
        <authorList>
            <consortium name="The Broad Institute Genomics Platform"/>
            <person name="Cuomo C.A."/>
            <person name="White T.C."/>
            <person name="Graser Y."/>
            <person name="Martinez-Rossi N."/>
            <person name="Heitman J."/>
            <person name="Young S.K."/>
            <person name="Zeng Q."/>
            <person name="Gargeya S."/>
            <person name="Abouelleil A."/>
            <person name="Alvarado L."/>
            <person name="Chapman S.B."/>
            <person name="Gainer-Dewar J."/>
            <person name="Goldberg J."/>
            <person name="Griggs A."/>
            <person name="Gujja S."/>
            <person name="Hansen M."/>
            <person name="Howarth C."/>
            <person name="Imamovic A."/>
            <person name="Larimer J."/>
            <person name="Martinez D."/>
            <person name="Murphy C."/>
            <person name="Pearson M.D."/>
            <person name="Persinoti G."/>
            <person name="Poon T."/>
            <person name="Priest M."/>
            <person name="Roberts A.D."/>
            <person name="Saif S."/>
            <person name="Shea T.D."/>
            <person name="Sykes S.N."/>
            <person name="Wortman J."/>
            <person name="Nusbaum C."/>
            <person name="Birren B."/>
        </authorList>
    </citation>
    <scope>NUCLEOTIDE SEQUENCE [LARGE SCALE GENOMIC DNA]</scope>
    <source>
        <strain evidence="3">CBS 288.86</strain>
    </source>
</reference>
<accession>A0A022WFY3</accession>
<feature type="domain" description="NADP-dependent oxidoreductase" evidence="2">
    <location>
        <begin position="11"/>
        <end position="307"/>
    </location>
</feature>
<dbReference type="InterPro" id="IPR023210">
    <property type="entry name" value="NADP_OxRdtase_dom"/>
</dbReference>
<dbReference type="GO" id="GO:0016491">
    <property type="term" value="F:oxidoreductase activity"/>
    <property type="evidence" value="ECO:0007669"/>
    <property type="project" value="UniProtKB-KW"/>
</dbReference>
<keyword evidence="1" id="KW-0560">Oxidoreductase</keyword>
<name>A0A022WFY3_TRIRU</name>
<gene>
    <name evidence="3" type="ORF">H103_00616</name>
</gene>
<protein>
    <recommendedName>
        <fullName evidence="2">NADP-dependent oxidoreductase domain-containing protein</fullName>
    </recommendedName>
</protein>
<dbReference type="InterPro" id="IPR050791">
    <property type="entry name" value="Aldo-Keto_reductase"/>
</dbReference>
<dbReference type="PANTHER" id="PTHR43625">
    <property type="entry name" value="AFLATOXIN B1 ALDEHYDE REDUCTASE"/>
    <property type="match status" value="1"/>
</dbReference>
<dbReference type="SUPFAM" id="SSF51430">
    <property type="entry name" value="NAD(P)-linked oxidoreductase"/>
    <property type="match status" value="1"/>
</dbReference>
<dbReference type="AlphaFoldDB" id="A0A022WFY3"/>
<dbReference type="HOGENOM" id="CLU_023205_2_1_1"/>
<dbReference type="InterPro" id="IPR036812">
    <property type="entry name" value="NAD(P)_OxRdtase_dom_sf"/>
</dbReference>
<dbReference type="Gene3D" id="3.20.20.100">
    <property type="entry name" value="NADP-dependent oxidoreductase domain"/>
    <property type="match status" value="1"/>
</dbReference>
<dbReference type="PANTHER" id="PTHR43625:SF78">
    <property type="entry name" value="PYRIDOXAL REDUCTASE-RELATED"/>
    <property type="match status" value="1"/>
</dbReference>
<dbReference type="Proteomes" id="UP000023758">
    <property type="component" value="Unassembled WGS sequence"/>
</dbReference>
<evidence type="ECO:0000259" key="2">
    <source>
        <dbReference type="Pfam" id="PF00248"/>
    </source>
</evidence>
<dbReference type="Pfam" id="PF00248">
    <property type="entry name" value="Aldo_ket_red"/>
    <property type="match status" value="1"/>
</dbReference>
<proteinExistence type="predicted"/>
<dbReference type="CDD" id="cd19077">
    <property type="entry name" value="AKR_AKR8A1-2"/>
    <property type="match status" value="1"/>
</dbReference>